<keyword evidence="6" id="KW-1185">Reference proteome</keyword>
<comment type="similarity">
    <text evidence="1">Belongs to the short-chain dehydrogenases/reductases (SDR) family.</text>
</comment>
<protein>
    <submittedName>
        <fullName evidence="5">Unplaced genomic scaffold K443scaffold_144, whole genome shotgun sequence</fullName>
    </submittedName>
</protein>
<sequence length="335" mass="36359">MLCLAIRRWIETPTGTLSLAAIPLAFALFKLLRNPRRLSKVLKTKERVLVLGATSGIGRSIARQYAERGAVVCVVGRRGALVDEVVKECRQARSSLRLGTTDEENDFLGVTADFADVDDMVRVREVIQSNWNGLDTIVVAAGVSALQPLMAVAGVETKDGGFTPEEASREGIKRVTEVAAAATTGNYVGPLIAAVTFIPLLSKTSKSPAITLVSSLASVIAAPTRTIYASTKAASLVLYQSLSIEHPNISFSLILPSTVEGDFRASAVDSGPVREVDPNKHGLKREDVARRCITAADAGEKTVFMPPFVRYGHLLYWIWPSFVEWRARRKYNFGV</sequence>
<keyword evidence="3" id="KW-0560">Oxidoreductase</keyword>
<name>A0A0C9X9A5_9AGAR</name>
<dbReference type="Gene3D" id="3.40.50.720">
    <property type="entry name" value="NAD(P)-binding Rossmann-like Domain"/>
    <property type="match status" value="1"/>
</dbReference>
<dbReference type="InterPro" id="IPR002347">
    <property type="entry name" value="SDR_fam"/>
</dbReference>
<evidence type="ECO:0000256" key="2">
    <source>
        <dbReference type="ARBA" id="ARBA00022857"/>
    </source>
</evidence>
<dbReference type="STRING" id="1095629.A0A0C9X9A5"/>
<dbReference type="InterPro" id="IPR036291">
    <property type="entry name" value="NAD(P)-bd_dom_sf"/>
</dbReference>
<evidence type="ECO:0000313" key="6">
    <source>
        <dbReference type="Proteomes" id="UP000054477"/>
    </source>
</evidence>
<dbReference type="PRINTS" id="PR00081">
    <property type="entry name" value="GDHRDH"/>
</dbReference>
<evidence type="ECO:0000313" key="5">
    <source>
        <dbReference type="EMBL" id="KIJ97968.1"/>
    </source>
</evidence>
<gene>
    <name evidence="5" type="ORF">K443DRAFT_681113</name>
</gene>
<dbReference type="PANTHER" id="PTHR44196">
    <property type="entry name" value="DEHYDROGENASE/REDUCTASE SDR FAMILY MEMBER 7B"/>
    <property type="match status" value="1"/>
</dbReference>
<comment type="function">
    <text evidence="4">Putative oxidoreductase.</text>
</comment>
<dbReference type="Proteomes" id="UP000054477">
    <property type="component" value="Unassembled WGS sequence"/>
</dbReference>
<dbReference type="SUPFAM" id="SSF51735">
    <property type="entry name" value="NAD(P)-binding Rossmann-fold domains"/>
    <property type="match status" value="1"/>
</dbReference>
<evidence type="ECO:0000256" key="4">
    <source>
        <dbReference type="ARBA" id="ARBA00037096"/>
    </source>
</evidence>
<dbReference type="AlphaFoldDB" id="A0A0C9X9A5"/>
<dbReference type="InterPro" id="IPR020904">
    <property type="entry name" value="Sc_DH/Rdtase_CS"/>
</dbReference>
<reference evidence="6" key="2">
    <citation type="submission" date="2015-01" db="EMBL/GenBank/DDBJ databases">
        <title>Evolutionary Origins and Diversification of the Mycorrhizal Mutualists.</title>
        <authorList>
            <consortium name="DOE Joint Genome Institute"/>
            <consortium name="Mycorrhizal Genomics Consortium"/>
            <person name="Kohler A."/>
            <person name="Kuo A."/>
            <person name="Nagy L.G."/>
            <person name="Floudas D."/>
            <person name="Copeland A."/>
            <person name="Barry K.W."/>
            <person name="Cichocki N."/>
            <person name="Veneault-Fourrey C."/>
            <person name="LaButti K."/>
            <person name="Lindquist E.A."/>
            <person name="Lipzen A."/>
            <person name="Lundell T."/>
            <person name="Morin E."/>
            <person name="Murat C."/>
            <person name="Riley R."/>
            <person name="Ohm R."/>
            <person name="Sun H."/>
            <person name="Tunlid A."/>
            <person name="Henrissat B."/>
            <person name="Grigoriev I.V."/>
            <person name="Hibbett D.S."/>
            <person name="Martin F."/>
        </authorList>
    </citation>
    <scope>NUCLEOTIDE SEQUENCE [LARGE SCALE GENOMIC DNA]</scope>
    <source>
        <strain evidence="6">LaAM-08-1</strain>
    </source>
</reference>
<accession>A0A0C9X9A5</accession>
<organism evidence="5 6">
    <name type="scientific">Laccaria amethystina LaAM-08-1</name>
    <dbReference type="NCBI Taxonomy" id="1095629"/>
    <lineage>
        <taxon>Eukaryota</taxon>
        <taxon>Fungi</taxon>
        <taxon>Dikarya</taxon>
        <taxon>Basidiomycota</taxon>
        <taxon>Agaricomycotina</taxon>
        <taxon>Agaricomycetes</taxon>
        <taxon>Agaricomycetidae</taxon>
        <taxon>Agaricales</taxon>
        <taxon>Agaricineae</taxon>
        <taxon>Hydnangiaceae</taxon>
        <taxon>Laccaria</taxon>
    </lineage>
</organism>
<dbReference type="PROSITE" id="PS00061">
    <property type="entry name" value="ADH_SHORT"/>
    <property type="match status" value="1"/>
</dbReference>
<dbReference type="GO" id="GO:0016020">
    <property type="term" value="C:membrane"/>
    <property type="evidence" value="ECO:0007669"/>
    <property type="project" value="TreeGrafter"/>
</dbReference>
<dbReference type="PANTHER" id="PTHR44196:SF1">
    <property type="entry name" value="DEHYDROGENASE_REDUCTASE SDR FAMILY MEMBER 7B"/>
    <property type="match status" value="1"/>
</dbReference>
<keyword evidence="2" id="KW-0521">NADP</keyword>
<dbReference type="HOGENOM" id="CLU_056799_1_0_1"/>
<evidence type="ECO:0000256" key="3">
    <source>
        <dbReference type="ARBA" id="ARBA00023002"/>
    </source>
</evidence>
<evidence type="ECO:0000256" key="1">
    <source>
        <dbReference type="ARBA" id="ARBA00006484"/>
    </source>
</evidence>
<dbReference type="Pfam" id="PF00106">
    <property type="entry name" value="adh_short"/>
    <property type="match status" value="1"/>
</dbReference>
<reference evidence="5 6" key="1">
    <citation type="submission" date="2014-04" db="EMBL/GenBank/DDBJ databases">
        <authorList>
            <consortium name="DOE Joint Genome Institute"/>
            <person name="Kuo A."/>
            <person name="Kohler A."/>
            <person name="Nagy L.G."/>
            <person name="Floudas D."/>
            <person name="Copeland A."/>
            <person name="Barry K.W."/>
            <person name="Cichocki N."/>
            <person name="Veneault-Fourrey C."/>
            <person name="LaButti K."/>
            <person name="Lindquist E.A."/>
            <person name="Lipzen A."/>
            <person name="Lundell T."/>
            <person name="Morin E."/>
            <person name="Murat C."/>
            <person name="Sun H."/>
            <person name="Tunlid A."/>
            <person name="Henrissat B."/>
            <person name="Grigoriev I.V."/>
            <person name="Hibbett D.S."/>
            <person name="Martin F."/>
            <person name="Nordberg H.P."/>
            <person name="Cantor M.N."/>
            <person name="Hua S.X."/>
        </authorList>
    </citation>
    <scope>NUCLEOTIDE SEQUENCE [LARGE SCALE GENOMIC DNA]</scope>
    <source>
        <strain evidence="5 6">LaAM-08-1</strain>
    </source>
</reference>
<dbReference type="OrthoDB" id="37659at2759"/>
<proteinExistence type="inferred from homology"/>
<dbReference type="GO" id="GO:0016491">
    <property type="term" value="F:oxidoreductase activity"/>
    <property type="evidence" value="ECO:0007669"/>
    <property type="project" value="UniProtKB-KW"/>
</dbReference>
<dbReference type="EMBL" id="KN838679">
    <property type="protein sequence ID" value="KIJ97968.1"/>
    <property type="molecule type" value="Genomic_DNA"/>
</dbReference>